<gene>
    <name evidence="2" type="ORF">GXX48_02325</name>
</gene>
<sequence length="146" mass="16635">MKKLYEAIWLALKIVWGLAVFSIGVYIVGSIIEGVGPHVKSSFSSAKETVGSTVDDYMTARTYTLYVQLNRNDQNRFRIVESLESVEACAEKARDMSEDNDDFDMRLGRYICYTFKIDPKSKKPVIPAAETHVFTLRDGKLHTREM</sequence>
<organism evidence="2 3">
    <name type="scientific">Brucella intermedia</name>
    <dbReference type="NCBI Taxonomy" id="94625"/>
    <lineage>
        <taxon>Bacteria</taxon>
        <taxon>Pseudomonadati</taxon>
        <taxon>Pseudomonadota</taxon>
        <taxon>Alphaproteobacteria</taxon>
        <taxon>Hyphomicrobiales</taxon>
        <taxon>Brucellaceae</taxon>
        <taxon>Brucella/Ochrobactrum group</taxon>
        <taxon>Brucella</taxon>
    </lineage>
</organism>
<evidence type="ECO:0000313" key="3">
    <source>
        <dbReference type="Proteomes" id="UP000551563"/>
    </source>
</evidence>
<feature type="transmembrane region" description="Helical" evidence="1">
    <location>
        <begin position="7"/>
        <end position="32"/>
    </location>
</feature>
<dbReference type="AlphaFoldDB" id="A0A7V6P910"/>
<dbReference type="EMBL" id="DUMN01000073">
    <property type="protein sequence ID" value="HHV66476.1"/>
    <property type="molecule type" value="Genomic_DNA"/>
</dbReference>
<accession>A0A7V6P910</accession>
<name>A0A7V6P910_9HYPH</name>
<comment type="caution">
    <text evidence="2">The sequence shown here is derived from an EMBL/GenBank/DDBJ whole genome shotgun (WGS) entry which is preliminary data.</text>
</comment>
<keyword evidence="1" id="KW-1133">Transmembrane helix</keyword>
<dbReference type="Proteomes" id="UP000551563">
    <property type="component" value="Unassembled WGS sequence"/>
</dbReference>
<keyword evidence="1" id="KW-0812">Transmembrane</keyword>
<proteinExistence type="predicted"/>
<keyword evidence="1" id="KW-0472">Membrane</keyword>
<reference evidence="2 3" key="1">
    <citation type="journal article" date="2020" name="Biotechnol. Biofuels">
        <title>New insights from the biogas microbiome by comprehensive genome-resolved metagenomics of nearly 1600 species originating from multiple anaerobic digesters.</title>
        <authorList>
            <person name="Campanaro S."/>
            <person name="Treu L."/>
            <person name="Rodriguez-R L.M."/>
            <person name="Kovalovszki A."/>
            <person name="Ziels R.M."/>
            <person name="Maus I."/>
            <person name="Zhu X."/>
            <person name="Kougias P.G."/>
            <person name="Basile A."/>
            <person name="Luo G."/>
            <person name="Schluter A."/>
            <person name="Konstantinidis K.T."/>
            <person name="Angelidaki I."/>
        </authorList>
    </citation>
    <scope>NUCLEOTIDE SEQUENCE [LARGE SCALE GENOMIC DNA]</scope>
    <source>
        <strain evidence="2">AS04akNAM_66</strain>
    </source>
</reference>
<protein>
    <submittedName>
        <fullName evidence="2">Uncharacterized protein</fullName>
    </submittedName>
</protein>
<evidence type="ECO:0000256" key="1">
    <source>
        <dbReference type="SAM" id="Phobius"/>
    </source>
</evidence>
<evidence type="ECO:0000313" key="2">
    <source>
        <dbReference type="EMBL" id="HHV66476.1"/>
    </source>
</evidence>